<keyword evidence="2" id="KW-1185">Reference proteome</keyword>
<accession>A0A0C9X146</accession>
<dbReference type="EMBL" id="KN838771">
    <property type="protein sequence ID" value="KIJ94983.1"/>
    <property type="molecule type" value="Genomic_DNA"/>
</dbReference>
<reference evidence="2" key="2">
    <citation type="submission" date="2015-01" db="EMBL/GenBank/DDBJ databases">
        <title>Evolutionary Origins and Diversification of the Mycorrhizal Mutualists.</title>
        <authorList>
            <consortium name="DOE Joint Genome Institute"/>
            <consortium name="Mycorrhizal Genomics Consortium"/>
            <person name="Kohler A."/>
            <person name="Kuo A."/>
            <person name="Nagy L.G."/>
            <person name="Floudas D."/>
            <person name="Copeland A."/>
            <person name="Barry K.W."/>
            <person name="Cichocki N."/>
            <person name="Veneault-Fourrey C."/>
            <person name="LaButti K."/>
            <person name="Lindquist E.A."/>
            <person name="Lipzen A."/>
            <person name="Lundell T."/>
            <person name="Morin E."/>
            <person name="Murat C."/>
            <person name="Riley R."/>
            <person name="Ohm R."/>
            <person name="Sun H."/>
            <person name="Tunlid A."/>
            <person name="Henrissat B."/>
            <person name="Grigoriev I.V."/>
            <person name="Hibbett D.S."/>
            <person name="Martin F."/>
        </authorList>
    </citation>
    <scope>NUCLEOTIDE SEQUENCE [LARGE SCALE GENOMIC DNA]</scope>
    <source>
        <strain evidence="2">LaAM-08-1</strain>
    </source>
</reference>
<dbReference type="AlphaFoldDB" id="A0A0C9X146"/>
<sequence length="51" mass="5738">MAEGSNVKISFCEPFDLMRTPDSTCVTVWLIVVGKAGEGRQYDEEKRNSSR</sequence>
<dbReference type="Proteomes" id="UP000054477">
    <property type="component" value="Unassembled WGS sequence"/>
</dbReference>
<reference evidence="1 2" key="1">
    <citation type="submission" date="2014-04" db="EMBL/GenBank/DDBJ databases">
        <authorList>
            <consortium name="DOE Joint Genome Institute"/>
            <person name="Kuo A."/>
            <person name="Kohler A."/>
            <person name="Nagy L.G."/>
            <person name="Floudas D."/>
            <person name="Copeland A."/>
            <person name="Barry K.W."/>
            <person name="Cichocki N."/>
            <person name="Veneault-Fourrey C."/>
            <person name="LaButti K."/>
            <person name="Lindquist E.A."/>
            <person name="Lipzen A."/>
            <person name="Lundell T."/>
            <person name="Morin E."/>
            <person name="Murat C."/>
            <person name="Sun H."/>
            <person name="Tunlid A."/>
            <person name="Henrissat B."/>
            <person name="Grigoriev I.V."/>
            <person name="Hibbett D.S."/>
            <person name="Martin F."/>
            <person name="Nordberg H.P."/>
            <person name="Cantor M.N."/>
            <person name="Hua S.X."/>
        </authorList>
    </citation>
    <scope>NUCLEOTIDE SEQUENCE [LARGE SCALE GENOMIC DNA]</scope>
    <source>
        <strain evidence="1 2">LaAM-08-1</strain>
    </source>
</reference>
<protein>
    <submittedName>
        <fullName evidence="1">Uncharacterized protein</fullName>
    </submittedName>
</protein>
<evidence type="ECO:0000313" key="1">
    <source>
        <dbReference type="EMBL" id="KIJ94983.1"/>
    </source>
</evidence>
<proteinExistence type="predicted"/>
<dbReference type="HOGENOM" id="CLU_3106729_0_0_1"/>
<evidence type="ECO:0000313" key="2">
    <source>
        <dbReference type="Proteomes" id="UP000054477"/>
    </source>
</evidence>
<organism evidence="1 2">
    <name type="scientific">Laccaria amethystina LaAM-08-1</name>
    <dbReference type="NCBI Taxonomy" id="1095629"/>
    <lineage>
        <taxon>Eukaryota</taxon>
        <taxon>Fungi</taxon>
        <taxon>Dikarya</taxon>
        <taxon>Basidiomycota</taxon>
        <taxon>Agaricomycotina</taxon>
        <taxon>Agaricomycetes</taxon>
        <taxon>Agaricomycetidae</taxon>
        <taxon>Agaricales</taxon>
        <taxon>Agaricineae</taxon>
        <taxon>Hydnangiaceae</taxon>
        <taxon>Laccaria</taxon>
    </lineage>
</organism>
<gene>
    <name evidence="1" type="ORF">K443DRAFT_683350</name>
</gene>
<name>A0A0C9X146_9AGAR</name>